<dbReference type="RefSeq" id="WP_303303450.1">
    <property type="nucleotide sequence ID" value="NZ_BAABDA010000028.1"/>
</dbReference>
<name>A0ABT8WSU3_9FLAO</name>
<accession>A0ABT8WSU3</accession>
<proteinExistence type="predicted"/>
<protein>
    <submittedName>
        <fullName evidence="1">Gliding motility-associated C-terminal domain-containing protein</fullName>
    </submittedName>
</protein>
<sequence length="483" mass="52145">MRNFTFTNFIVLILLFVVGKAYAQPKIGKPSFEFTKTCANPDFNTFEVKFDFTESGLGASNQFIIELSDEAGNFSDPAVILYTSSVGEIITSPGIINFSVPTTIAGEGFKLRVKGTDPVETSVSSDAFPAYYKFVDTGFSINNLENTGVFCSGGSYLLTIDNPDLINNNSPLQYPSLSYTWHRVTGPTTSDPFASGASLAVSDPGTYFVVINYGSCTSETARSNKVTVSEASAGGASSITSSLGDSFCASVGLTTLSTVSANSYQWFKDGNEISGATEQTYQTNESGTFSVNITLNGCSTSASITLDANQFTSSIDVSELPGVNLMPASGTLDINITDTANSPEYEWYLNDTLITGENSSSYEATQIGNYKAVIYQTIGCISSKEFLFVINDAFPEVEKIPNLISPNGDGQNDTWVIPQTFVSGTNAEVLIISSRGEIVLQTNDYQNNWPENELDFKSVNPVYYYIITTEDQKTRKGSITVVK</sequence>
<dbReference type="InterPro" id="IPR013783">
    <property type="entry name" value="Ig-like_fold"/>
</dbReference>
<organism evidence="1 2">
    <name type="scientific">Flavivirga jejuensis</name>
    <dbReference type="NCBI Taxonomy" id="870487"/>
    <lineage>
        <taxon>Bacteria</taxon>
        <taxon>Pseudomonadati</taxon>
        <taxon>Bacteroidota</taxon>
        <taxon>Flavobacteriia</taxon>
        <taxon>Flavobacteriales</taxon>
        <taxon>Flavobacteriaceae</taxon>
        <taxon>Flavivirga</taxon>
    </lineage>
</organism>
<evidence type="ECO:0000313" key="2">
    <source>
        <dbReference type="Proteomes" id="UP001176806"/>
    </source>
</evidence>
<comment type="caution">
    <text evidence="1">The sequence shown here is derived from an EMBL/GenBank/DDBJ whole genome shotgun (WGS) entry which is preliminary data.</text>
</comment>
<dbReference type="EMBL" id="JAUOEL010000007">
    <property type="protein sequence ID" value="MDO5976184.1"/>
    <property type="molecule type" value="Genomic_DNA"/>
</dbReference>
<evidence type="ECO:0000313" key="1">
    <source>
        <dbReference type="EMBL" id="MDO5976184.1"/>
    </source>
</evidence>
<dbReference type="Proteomes" id="UP001176806">
    <property type="component" value="Unassembled WGS sequence"/>
</dbReference>
<dbReference type="Pfam" id="PF13585">
    <property type="entry name" value="CHU_C"/>
    <property type="match status" value="1"/>
</dbReference>
<reference evidence="1" key="1">
    <citation type="submission" date="2023-07" db="EMBL/GenBank/DDBJ databases">
        <title>Two novel species in the genus Flavivirga.</title>
        <authorList>
            <person name="Kwon K."/>
        </authorList>
    </citation>
    <scope>NUCLEOTIDE SEQUENCE</scope>
    <source>
        <strain evidence="1">KACC 14158</strain>
    </source>
</reference>
<dbReference type="Gene3D" id="2.60.40.10">
    <property type="entry name" value="Immunoglobulins"/>
    <property type="match status" value="1"/>
</dbReference>
<gene>
    <name evidence="1" type="ORF">Q4Q40_18445</name>
</gene>
<keyword evidence="2" id="KW-1185">Reference proteome</keyword>